<dbReference type="AlphaFoldDB" id="A0A803MHB1"/>
<evidence type="ECO:0000313" key="2">
    <source>
        <dbReference type="EnsemblPlants" id="AUR62029363-RA:cds"/>
    </source>
</evidence>
<feature type="domain" description="Transcription factor TFIIIC triple barrel" evidence="1">
    <location>
        <begin position="14"/>
        <end position="60"/>
    </location>
</feature>
<dbReference type="GO" id="GO:0000127">
    <property type="term" value="C:transcription factor TFIIIC complex"/>
    <property type="evidence" value="ECO:0007669"/>
    <property type="project" value="TreeGrafter"/>
</dbReference>
<organism evidence="2 3">
    <name type="scientific">Chenopodium quinoa</name>
    <name type="common">Quinoa</name>
    <dbReference type="NCBI Taxonomy" id="63459"/>
    <lineage>
        <taxon>Eukaryota</taxon>
        <taxon>Viridiplantae</taxon>
        <taxon>Streptophyta</taxon>
        <taxon>Embryophyta</taxon>
        <taxon>Tracheophyta</taxon>
        <taxon>Spermatophyta</taxon>
        <taxon>Magnoliopsida</taxon>
        <taxon>eudicotyledons</taxon>
        <taxon>Gunneridae</taxon>
        <taxon>Pentapetalae</taxon>
        <taxon>Caryophyllales</taxon>
        <taxon>Chenopodiaceae</taxon>
        <taxon>Chenopodioideae</taxon>
        <taxon>Atripliceae</taxon>
        <taxon>Chenopodium</taxon>
    </lineage>
</organism>
<accession>A0A803MHB1</accession>
<dbReference type="Proteomes" id="UP000596660">
    <property type="component" value="Unplaced"/>
</dbReference>
<protein>
    <recommendedName>
        <fullName evidence="1">Transcription factor TFIIIC triple barrel domain-containing protein</fullName>
    </recommendedName>
</protein>
<dbReference type="EnsemblPlants" id="AUR62029363-RA">
    <property type="protein sequence ID" value="AUR62029363-RA:cds"/>
    <property type="gene ID" value="AUR62029363"/>
</dbReference>
<proteinExistence type="predicted"/>
<dbReference type="PANTHER" id="PTHR21860:SF2">
    <property type="entry name" value="GENERAL TRANSCRIPTION FACTOR 3C POLYPEPTIDE 6"/>
    <property type="match status" value="1"/>
</dbReference>
<sequence>VMELGATNIDHNQQDEYVLLNLDAVCGQLDIPPNEPYILSGFDTANPILTIGDKLKLVSSWPFC</sequence>
<evidence type="ECO:0000259" key="1">
    <source>
        <dbReference type="Pfam" id="PF10419"/>
    </source>
</evidence>
<dbReference type="Gramene" id="AUR62029363-RA">
    <property type="protein sequence ID" value="AUR62029363-RA:cds"/>
    <property type="gene ID" value="AUR62029363"/>
</dbReference>
<name>A0A803MHB1_CHEQI</name>
<evidence type="ECO:0000313" key="3">
    <source>
        <dbReference type="Proteomes" id="UP000596660"/>
    </source>
</evidence>
<dbReference type="GO" id="GO:0006383">
    <property type="term" value="P:transcription by RNA polymerase III"/>
    <property type="evidence" value="ECO:0007669"/>
    <property type="project" value="InterPro"/>
</dbReference>
<dbReference type="PANTHER" id="PTHR21860">
    <property type="entry name" value="TRANSCRIPTION INITIATION FACTOR IIIC TFIIIC , POLYPEPTIDE 6-RELATED"/>
    <property type="match status" value="1"/>
</dbReference>
<dbReference type="Pfam" id="PF10419">
    <property type="entry name" value="TFIIIC_sub6"/>
    <property type="match status" value="1"/>
</dbReference>
<reference evidence="2" key="1">
    <citation type="journal article" date="2017" name="Nature">
        <title>The genome of Chenopodium quinoa.</title>
        <authorList>
            <person name="Jarvis D.E."/>
            <person name="Ho Y.S."/>
            <person name="Lightfoot D.J."/>
            <person name="Schmoeckel S.M."/>
            <person name="Li B."/>
            <person name="Borm T.J.A."/>
            <person name="Ohyanagi H."/>
            <person name="Mineta K."/>
            <person name="Michell C.T."/>
            <person name="Saber N."/>
            <person name="Kharbatia N.M."/>
            <person name="Rupper R.R."/>
            <person name="Sharp A.R."/>
            <person name="Dally N."/>
            <person name="Boughton B.A."/>
            <person name="Woo Y.H."/>
            <person name="Gao G."/>
            <person name="Schijlen E.G.W.M."/>
            <person name="Guo X."/>
            <person name="Momin A.A."/>
            <person name="Negrao S."/>
            <person name="Al-Babili S."/>
            <person name="Gehring C."/>
            <person name="Roessner U."/>
            <person name="Jung C."/>
            <person name="Murphy K."/>
            <person name="Arold S.T."/>
            <person name="Gojobori T."/>
            <person name="van der Linden C.G."/>
            <person name="van Loo E.N."/>
            <person name="Jellen E.N."/>
            <person name="Maughan P.J."/>
            <person name="Tester M."/>
        </authorList>
    </citation>
    <scope>NUCLEOTIDE SEQUENCE [LARGE SCALE GENOMIC DNA]</scope>
    <source>
        <strain evidence="2">cv. PI 614886</strain>
    </source>
</reference>
<dbReference type="InterPro" id="IPR042771">
    <property type="entry name" value="GTF3C6-like"/>
</dbReference>
<reference evidence="2" key="2">
    <citation type="submission" date="2021-03" db="UniProtKB">
        <authorList>
            <consortium name="EnsemblPlants"/>
        </authorList>
    </citation>
    <scope>IDENTIFICATION</scope>
</reference>
<keyword evidence="3" id="KW-1185">Reference proteome</keyword>
<dbReference type="InterPro" id="IPR019481">
    <property type="entry name" value="TFIIIC_triple_barrel"/>
</dbReference>